<feature type="transmembrane region" description="Helical" evidence="18">
    <location>
        <begin position="211"/>
        <end position="231"/>
    </location>
</feature>
<comment type="catalytic activity">
    <reaction evidence="16">
        <text>12-(9Z-hexadecenoyloxy)-octadecanoate + H2O = 12-hydroxyoctadecanoate + (9Z)-hexadecenoate + H(+)</text>
        <dbReference type="Rhea" id="RHEA:52072"/>
        <dbReference type="ChEBI" id="CHEBI:15377"/>
        <dbReference type="ChEBI" id="CHEBI:15378"/>
        <dbReference type="ChEBI" id="CHEBI:32372"/>
        <dbReference type="ChEBI" id="CHEBI:84201"/>
        <dbReference type="ChEBI" id="CHEBI:136312"/>
    </reaction>
    <physiologicalReaction direction="left-to-right" evidence="16">
        <dbReference type="Rhea" id="RHEA:52073"/>
    </physiologicalReaction>
</comment>
<comment type="catalytic activity">
    <reaction evidence="9">
        <text>9-hexadecanoyloxy-octadecanoate + H2O = 9-hydroxy-octadecanoate + hexadecanoate + H(+)</text>
        <dbReference type="Rhea" id="RHEA:52052"/>
        <dbReference type="ChEBI" id="CHEBI:7896"/>
        <dbReference type="ChEBI" id="CHEBI:15377"/>
        <dbReference type="ChEBI" id="CHEBI:15378"/>
        <dbReference type="ChEBI" id="CHEBI:83670"/>
        <dbReference type="ChEBI" id="CHEBI:136286"/>
    </reaction>
    <physiologicalReaction direction="left-to-right" evidence="9">
        <dbReference type="Rhea" id="RHEA:52053"/>
    </physiologicalReaction>
</comment>
<dbReference type="AlphaFoldDB" id="A0A2H1W0M4"/>
<evidence type="ECO:0000256" key="18">
    <source>
        <dbReference type="SAM" id="Phobius"/>
    </source>
</evidence>
<comment type="subcellular location">
    <subcellularLocation>
        <location evidence="2">Endomembrane system</location>
        <topology evidence="2">Multi-pass membrane protein</topology>
    </subcellularLocation>
</comment>
<reference evidence="19" key="1">
    <citation type="submission" date="2016-07" db="EMBL/GenBank/DDBJ databases">
        <authorList>
            <person name="Bretaudeau A."/>
        </authorList>
    </citation>
    <scope>NUCLEOTIDE SEQUENCE</scope>
    <source>
        <strain evidence="19">Rice</strain>
        <tissue evidence="19">Whole body</tissue>
    </source>
</reference>
<evidence type="ECO:0000256" key="11">
    <source>
        <dbReference type="ARBA" id="ARBA00048701"/>
    </source>
</evidence>
<feature type="compositionally biased region" description="Basic and acidic residues" evidence="17">
    <location>
        <begin position="352"/>
        <end position="361"/>
    </location>
</feature>
<comment type="catalytic activity">
    <reaction evidence="7">
        <text>12-hexadecanoyloxy-octadecanoate + H2O = 12-hydroxyoctadecanoate + hexadecanoate + H(+)</text>
        <dbReference type="Rhea" id="RHEA:52056"/>
        <dbReference type="ChEBI" id="CHEBI:7896"/>
        <dbReference type="ChEBI" id="CHEBI:15377"/>
        <dbReference type="ChEBI" id="CHEBI:15378"/>
        <dbReference type="ChEBI" id="CHEBI:83677"/>
        <dbReference type="ChEBI" id="CHEBI:84201"/>
    </reaction>
    <physiologicalReaction direction="left-to-right" evidence="7">
        <dbReference type="Rhea" id="RHEA:52057"/>
    </physiologicalReaction>
</comment>
<evidence type="ECO:0000256" key="10">
    <source>
        <dbReference type="ARBA" id="ARBA00048680"/>
    </source>
</evidence>
<comment type="catalytic activity">
    <reaction evidence="8">
        <text>13-octadecanoyloxy-octadecanoate + H2O = 13-hydroxy-octadecanoate + octadecanoate + H(+)</text>
        <dbReference type="Rhea" id="RHEA:52084"/>
        <dbReference type="ChEBI" id="CHEBI:15377"/>
        <dbReference type="ChEBI" id="CHEBI:15378"/>
        <dbReference type="ChEBI" id="CHEBI:25629"/>
        <dbReference type="ChEBI" id="CHEBI:136304"/>
        <dbReference type="ChEBI" id="CHEBI:136335"/>
    </reaction>
    <physiologicalReaction direction="left-to-right" evidence="8">
        <dbReference type="Rhea" id="RHEA:52085"/>
    </physiologicalReaction>
</comment>
<keyword evidence="6 18" id="KW-0472">Membrane</keyword>
<evidence type="ECO:0000256" key="1">
    <source>
        <dbReference type="ARBA" id="ARBA00000923"/>
    </source>
</evidence>
<dbReference type="InterPro" id="IPR006838">
    <property type="entry name" value="ADTRP_AIG1"/>
</dbReference>
<evidence type="ECO:0000256" key="8">
    <source>
        <dbReference type="ARBA" id="ARBA00047427"/>
    </source>
</evidence>
<evidence type="ECO:0000256" key="13">
    <source>
        <dbReference type="ARBA" id="ARBA00049221"/>
    </source>
</evidence>
<feature type="region of interest" description="Disordered" evidence="17">
    <location>
        <begin position="352"/>
        <end position="394"/>
    </location>
</feature>
<organism evidence="19">
    <name type="scientific">Spodoptera frugiperda</name>
    <name type="common">Fall armyworm</name>
    <dbReference type="NCBI Taxonomy" id="7108"/>
    <lineage>
        <taxon>Eukaryota</taxon>
        <taxon>Metazoa</taxon>
        <taxon>Ecdysozoa</taxon>
        <taxon>Arthropoda</taxon>
        <taxon>Hexapoda</taxon>
        <taxon>Insecta</taxon>
        <taxon>Pterygota</taxon>
        <taxon>Neoptera</taxon>
        <taxon>Endopterygota</taxon>
        <taxon>Lepidoptera</taxon>
        <taxon>Glossata</taxon>
        <taxon>Ditrysia</taxon>
        <taxon>Noctuoidea</taxon>
        <taxon>Noctuidae</taxon>
        <taxon>Amphipyrinae</taxon>
        <taxon>Spodoptera</taxon>
    </lineage>
</organism>
<evidence type="ECO:0000256" key="15">
    <source>
        <dbReference type="ARBA" id="ARBA00049322"/>
    </source>
</evidence>
<gene>
    <name evidence="19" type="ORF">SFRICE_020070</name>
</gene>
<evidence type="ECO:0000256" key="14">
    <source>
        <dbReference type="ARBA" id="ARBA00049296"/>
    </source>
</evidence>
<name>A0A2H1W0M4_SPOFR</name>
<sequence length="394" mass="46728">MEELIWKNSNIFYNVLCFLITENEKLFDRSDAKLYWTTVYHLFGVFHNVYITIFAAGLDIRSSPIIDIDNLYRFKAGYLTGWNFYYWDFFENFSVDTVARSLALCPVYGNRLTPYYMGQMVKKECTLYSGITCLVARSLEMCPVCGNRLTPYYMGLITQMVKRFPRDVFLHRLSVLFQTIFLTMSLVYDLMEWLDRHDSSLGRKLRFTRDVMFSGLVVPLTLFISSMFWTLFWIDRELVFPQVYDQLVPWWFNHCVHTNIAIVVLIETVLQARRHPTHYKLELWLTGGAGVLYAIVYYSIYFSTHRWLYGVFGIMTWWQVCLYQLLIWSSTFLFYYIQFPINRIFHREDTSTEKSVTHEPKTGMPNNGFEEPSSGVPESWLKQRPKSQIENSSF</sequence>
<dbReference type="EMBL" id="ODYU01005327">
    <property type="protein sequence ID" value="SOQ46064.1"/>
    <property type="molecule type" value="Genomic_DNA"/>
</dbReference>
<comment type="catalytic activity">
    <reaction evidence="15">
        <text>13-(9Z-hexadecenoyloxy)-octadecanoate + H2O = 13-hydroxy-octadecanoate + (9Z)-hexadecenoate + H(+)</text>
        <dbReference type="Rhea" id="RHEA:52076"/>
        <dbReference type="ChEBI" id="CHEBI:15377"/>
        <dbReference type="ChEBI" id="CHEBI:15378"/>
        <dbReference type="ChEBI" id="CHEBI:32372"/>
        <dbReference type="ChEBI" id="CHEBI:136304"/>
        <dbReference type="ChEBI" id="CHEBI:136315"/>
    </reaction>
    <physiologicalReaction direction="left-to-right" evidence="15">
        <dbReference type="Rhea" id="RHEA:52077"/>
    </physiologicalReaction>
</comment>
<comment type="catalytic activity">
    <reaction evidence="10">
        <text>12-octadecanoyloxy-octadecanoate + H2O = 12-hydroxyoctadecanoate + octadecanoate + H(+)</text>
        <dbReference type="Rhea" id="RHEA:52080"/>
        <dbReference type="ChEBI" id="CHEBI:15377"/>
        <dbReference type="ChEBI" id="CHEBI:15378"/>
        <dbReference type="ChEBI" id="CHEBI:25629"/>
        <dbReference type="ChEBI" id="CHEBI:84201"/>
        <dbReference type="ChEBI" id="CHEBI:136330"/>
    </reaction>
    <physiologicalReaction direction="left-to-right" evidence="10">
        <dbReference type="Rhea" id="RHEA:52081"/>
    </physiologicalReaction>
</comment>
<evidence type="ECO:0000256" key="3">
    <source>
        <dbReference type="ARBA" id="ARBA00009300"/>
    </source>
</evidence>
<protein>
    <submittedName>
        <fullName evidence="19">SFRICE_020070</fullName>
    </submittedName>
</protein>
<comment type="similarity">
    <text evidence="3">Belongs to the AIG1 family.</text>
</comment>
<evidence type="ECO:0000256" key="5">
    <source>
        <dbReference type="ARBA" id="ARBA00022989"/>
    </source>
</evidence>
<proteinExistence type="inferred from homology"/>
<comment type="catalytic activity">
    <reaction evidence="1">
        <text>9-(9Z-hexadecenoyloxy)-octadecanoate + H2O = (9Z)-hexadecenoate + 9-hydroxy-octadecanoate + H(+)</text>
        <dbReference type="Rhea" id="RHEA:52068"/>
        <dbReference type="ChEBI" id="CHEBI:15377"/>
        <dbReference type="ChEBI" id="CHEBI:15378"/>
        <dbReference type="ChEBI" id="CHEBI:32372"/>
        <dbReference type="ChEBI" id="CHEBI:136286"/>
        <dbReference type="ChEBI" id="CHEBI:136309"/>
    </reaction>
    <physiologicalReaction direction="left-to-right" evidence="1">
        <dbReference type="Rhea" id="RHEA:52069"/>
    </physiologicalReaction>
</comment>
<feature type="transmembrane region" description="Helical" evidence="18">
    <location>
        <begin position="251"/>
        <end position="270"/>
    </location>
</feature>
<comment type="catalytic activity">
    <reaction evidence="13">
        <text>9-octadecanoyloxy-octadecanoate + H2O = 9-hydroxy-octadecanoate + octadecanoate + H(+)</text>
        <dbReference type="Rhea" id="RHEA:52096"/>
        <dbReference type="ChEBI" id="CHEBI:15377"/>
        <dbReference type="ChEBI" id="CHEBI:15378"/>
        <dbReference type="ChEBI" id="CHEBI:25629"/>
        <dbReference type="ChEBI" id="CHEBI:136286"/>
        <dbReference type="ChEBI" id="CHEBI:136373"/>
    </reaction>
    <physiologicalReaction direction="left-to-right" evidence="13">
        <dbReference type="Rhea" id="RHEA:52097"/>
    </physiologicalReaction>
</comment>
<keyword evidence="4 18" id="KW-0812">Transmembrane</keyword>
<comment type="catalytic activity">
    <reaction evidence="14">
        <text>13-(9Z-octadecenoyloxy)-octadecanoate + H2O = 13-hydroxy-octadecanoate + (9Z)-octadecenoate + H(+)</text>
        <dbReference type="Rhea" id="RHEA:52064"/>
        <dbReference type="ChEBI" id="CHEBI:15377"/>
        <dbReference type="ChEBI" id="CHEBI:15378"/>
        <dbReference type="ChEBI" id="CHEBI:30823"/>
        <dbReference type="ChEBI" id="CHEBI:136303"/>
        <dbReference type="ChEBI" id="CHEBI:136304"/>
    </reaction>
    <physiologicalReaction direction="left-to-right" evidence="14">
        <dbReference type="Rhea" id="RHEA:52065"/>
    </physiologicalReaction>
</comment>
<evidence type="ECO:0000256" key="2">
    <source>
        <dbReference type="ARBA" id="ARBA00004127"/>
    </source>
</evidence>
<evidence type="ECO:0000256" key="6">
    <source>
        <dbReference type="ARBA" id="ARBA00023136"/>
    </source>
</evidence>
<feature type="transmembrane region" description="Helical" evidence="18">
    <location>
        <begin position="169"/>
        <end position="190"/>
    </location>
</feature>
<dbReference type="GO" id="GO:0016020">
    <property type="term" value="C:membrane"/>
    <property type="evidence" value="ECO:0007669"/>
    <property type="project" value="InterPro"/>
</dbReference>
<feature type="transmembrane region" description="Helical" evidence="18">
    <location>
        <begin position="282"/>
        <end position="301"/>
    </location>
</feature>
<keyword evidence="5 18" id="KW-1133">Transmembrane helix</keyword>
<accession>A0A2H1W0M4</accession>
<comment type="catalytic activity">
    <reaction evidence="12">
        <text>9-(9Z-octadecenoyloxy)-octadecanoate + H2O = 9-hydroxy-octadecanoate + (9Z)-octadecenoate + H(+)</text>
        <dbReference type="Rhea" id="RHEA:52048"/>
        <dbReference type="ChEBI" id="CHEBI:15377"/>
        <dbReference type="ChEBI" id="CHEBI:15378"/>
        <dbReference type="ChEBI" id="CHEBI:30823"/>
        <dbReference type="ChEBI" id="CHEBI:136282"/>
        <dbReference type="ChEBI" id="CHEBI:136286"/>
    </reaction>
    <physiologicalReaction direction="left-to-right" evidence="12">
        <dbReference type="Rhea" id="RHEA:52049"/>
    </physiologicalReaction>
</comment>
<evidence type="ECO:0000256" key="12">
    <source>
        <dbReference type="ARBA" id="ARBA00048800"/>
    </source>
</evidence>
<feature type="transmembrane region" description="Helical" evidence="18">
    <location>
        <begin position="307"/>
        <end position="337"/>
    </location>
</feature>
<comment type="catalytic activity">
    <reaction evidence="11">
        <text>12-(9Z-octadecenoyloxy)-octadecanoate + H2O = 12-hydroxyoctadecanoate + (9Z)-octadecenoate + H(+)</text>
        <dbReference type="Rhea" id="RHEA:52060"/>
        <dbReference type="ChEBI" id="CHEBI:15377"/>
        <dbReference type="ChEBI" id="CHEBI:15378"/>
        <dbReference type="ChEBI" id="CHEBI:30823"/>
        <dbReference type="ChEBI" id="CHEBI:84201"/>
        <dbReference type="ChEBI" id="CHEBI:136302"/>
    </reaction>
    <physiologicalReaction direction="left-to-right" evidence="11">
        <dbReference type="Rhea" id="RHEA:52061"/>
    </physiologicalReaction>
</comment>
<dbReference type="PANTHER" id="PTHR10989:SF16">
    <property type="entry name" value="AT02829P-RELATED"/>
    <property type="match status" value="1"/>
</dbReference>
<evidence type="ECO:0000256" key="16">
    <source>
        <dbReference type="ARBA" id="ARBA00049428"/>
    </source>
</evidence>
<evidence type="ECO:0000256" key="7">
    <source>
        <dbReference type="ARBA" id="ARBA00047368"/>
    </source>
</evidence>
<evidence type="ECO:0000313" key="19">
    <source>
        <dbReference type="EMBL" id="SOQ46064.1"/>
    </source>
</evidence>
<dbReference type="GO" id="GO:0012505">
    <property type="term" value="C:endomembrane system"/>
    <property type="evidence" value="ECO:0007669"/>
    <property type="project" value="UniProtKB-SubCell"/>
</dbReference>
<evidence type="ECO:0000256" key="9">
    <source>
        <dbReference type="ARBA" id="ARBA00047863"/>
    </source>
</evidence>
<dbReference type="Pfam" id="PF04750">
    <property type="entry name" value="Far-17a_AIG1"/>
    <property type="match status" value="1"/>
</dbReference>
<evidence type="ECO:0000256" key="4">
    <source>
        <dbReference type="ARBA" id="ARBA00022692"/>
    </source>
</evidence>
<evidence type="ECO:0000256" key="17">
    <source>
        <dbReference type="SAM" id="MobiDB-lite"/>
    </source>
</evidence>
<dbReference type="PANTHER" id="PTHR10989">
    <property type="entry name" value="ANDROGEN-INDUCED PROTEIN 1-RELATED"/>
    <property type="match status" value="1"/>
</dbReference>